<evidence type="ECO:0000256" key="1">
    <source>
        <dbReference type="ARBA" id="ARBA00006611"/>
    </source>
</evidence>
<sequence>MRQLLEEMVQRNSTDLHLTTGAPPMYRIDGELVPTNYEIMTPELIQNLVYSVLNDQQRKKFEMEWELDFSFGIAGLSRFRGNCFRQRGSVAAAIRTIPFEIRGFKELGIPSVVQELASRPKGLILCTGPTGSGKSTTLAAIIDKVDSERRCHIVSVEDPIEYLFRHKKAIINQRQIGSDTKSFGNALKYVLREDPDVVMVGEMRDVETIATTLTIAETGHLTLATLHTNSCAETVHRVIDVFPPYQQGQVRAQLAFVVEGVITQQLLPKIGGGRVLAAEVMVATPAIRALIRDEKEHQIYSTIQAGAKYGMQTMNQALYDLYAKRLITLETAFDYTPNIEEFEHMVEQKTPVMR</sequence>
<dbReference type="PANTHER" id="PTHR30486">
    <property type="entry name" value="TWITCHING MOTILITY PROTEIN PILT"/>
    <property type="match status" value="1"/>
</dbReference>
<comment type="caution">
    <text evidence="3">The sequence shown here is derived from an EMBL/GenBank/DDBJ whole genome shotgun (WGS) entry which is preliminary data.</text>
</comment>
<dbReference type="Pfam" id="PF00437">
    <property type="entry name" value="T2SSE"/>
    <property type="match status" value="1"/>
</dbReference>
<accession>A0A0S8GCG9</accession>
<evidence type="ECO:0000313" key="4">
    <source>
        <dbReference type="Proteomes" id="UP000051096"/>
    </source>
</evidence>
<dbReference type="Proteomes" id="UP000051096">
    <property type="component" value="Unassembled WGS sequence"/>
</dbReference>
<dbReference type="Gene3D" id="3.40.50.300">
    <property type="entry name" value="P-loop containing nucleotide triphosphate hydrolases"/>
    <property type="match status" value="1"/>
</dbReference>
<dbReference type="Gene3D" id="3.30.450.90">
    <property type="match status" value="1"/>
</dbReference>
<dbReference type="PROSITE" id="PS00662">
    <property type="entry name" value="T2SP_E"/>
    <property type="match status" value="1"/>
</dbReference>
<dbReference type="InterPro" id="IPR001482">
    <property type="entry name" value="T2SS/T4SS_dom"/>
</dbReference>
<evidence type="ECO:0000259" key="2">
    <source>
        <dbReference type="PROSITE" id="PS00662"/>
    </source>
</evidence>
<reference evidence="3 4" key="1">
    <citation type="journal article" date="2015" name="Microbiome">
        <title>Genomic resolution of linkages in carbon, nitrogen, and sulfur cycling among widespread estuary sediment bacteria.</title>
        <authorList>
            <person name="Baker B.J."/>
            <person name="Lazar C.S."/>
            <person name="Teske A.P."/>
            <person name="Dick G.J."/>
        </authorList>
    </citation>
    <scope>NUCLEOTIDE SEQUENCE [LARGE SCALE GENOMIC DNA]</scope>
    <source>
        <strain evidence="3">SM23_60</strain>
    </source>
</reference>
<dbReference type="AlphaFoldDB" id="A0A0S8GCG9"/>
<dbReference type="GO" id="GO:0005524">
    <property type="term" value="F:ATP binding"/>
    <property type="evidence" value="ECO:0007669"/>
    <property type="project" value="InterPro"/>
</dbReference>
<dbReference type="PANTHER" id="PTHR30486:SF16">
    <property type="entry name" value="TWITCHING MOTILITY PROTEIN PILT"/>
    <property type="match status" value="1"/>
</dbReference>
<dbReference type="InterPro" id="IPR050921">
    <property type="entry name" value="T4SS_GSP_E_ATPase"/>
</dbReference>
<proteinExistence type="inferred from homology"/>
<evidence type="ECO:0000313" key="3">
    <source>
        <dbReference type="EMBL" id="KPK70400.1"/>
    </source>
</evidence>
<gene>
    <name evidence="3" type="ORF">AMJ87_08850</name>
</gene>
<organism evidence="3 4">
    <name type="scientific">candidate division WOR_3 bacterium SM23_60</name>
    <dbReference type="NCBI Taxonomy" id="1703780"/>
    <lineage>
        <taxon>Bacteria</taxon>
        <taxon>Bacteria division WOR-3</taxon>
    </lineage>
</organism>
<protein>
    <recommendedName>
        <fullName evidence="2">Bacterial type II secretion system protein E domain-containing protein</fullName>
    </recommendedName>
</protein>
<dbReference type="CDD" id="cd01131">
    <property type="entry name" value="PilT"/>
    <property type="match status" value="1"/>
</dbReference>
<dbReference type="SUPFAM" id="SSF52540">
    <property type="entry name" value="P-loop containing nucleoside triphosphate hydrolases"/>
    <property type="match status" value="1"/>
</dbReference>
<dbReference type="GO" id="GO:0016887">
    <property type="term" value="F:ATP hydrolysis activity"/>
    <property type="evidence" value="ECO:0007669"/>
    <property type="project" value="InterPro"/>
</dbReference>
<comment type="similarity">
    <text evidence="1">Belongs to the GSP E family.</text>
</comment>
<name>A0A0S8GCG9_UNCW3</name>
<feature type="domain" description="Bacterial type II secretion system protein E" evidence="2">
    <location>
        <begin position="191"/>
        <end position="205"/>
    </location>
</feature>
<dbReference type="NCBIfam" id="TIGR01420">
    <property type="entry name" value="pilT_fam"/>
    <property type="match status" value="1"/>
</dbReference>
<dbReference type="InterPro" id="IPR027417">
    <property type="entry name" value="P-loop_NTPase"/>
</dbReference>
<dbReference type="PATRIC" id="fig|1703780.3.peg.675"/>
<dbReference type="EMBL" id="LJUO01000091">
    <property type="protein sequence ID" value="KPK70400.1"/>
    <property type="molecule type" value="Genomic_DNA"/>
</dbReference>
<dbReference type="InterPro" id="IPR006321">
    <property type="entry name" value="PilT/PilU"/>
</dbReference>